<comment type="caution">
    <text evidence="3">The sequence shown here is derived from an EMBL/GenBank/DDBJ whole genome shotgun (WGS) entry which is preliminary data.</text>
</comment>
<gene>
    <name evidence="3" type="ORF">QCA50_003357</name>
</gene>
<feature type="chain" id="PRO_5043553022" evidence="2">
    <location>
        <begin position="19"/>
        <end position="398"/>
    </location>
</feature>
<proteinExistence type="predicted"/>
<evidence type="ECO:0000256" key="1">
    <source>
        <dbReference type="SAM" id="MobiDB-lite"/>
    </source>
</evidence>
<feature type="compositionally biased region" description="Low complexity" evidence="1">
    <location>
        <begin position="164"/>
        <end position="213"/>
    </location>
</feature>
<feature type="region of interest" description="Disordered" evidence="1">
    <location>
        <begin position="44"/>
        <end position="102"/>
    </location>
</feature>
<evidence type="ECO:0000256" key="2">
    <source>
        <dbReference type="SAM" id="SignalP"/>
    </source>
</evidence>
<keyword evidence="4" id="KW-1185">Reference proteome</keyword>
<sequence length="398" mass="40624">MRFITFFAFATLLATTSARPIVHRRGIILETYFFGCTDVGPTDLPTATSDPEVTNSGDLASATATDAPTSVASSTDPTVTDPSNSVDPLSASATPTDTTNATDVSATATDSFTDTATATASASISFVIPTVPTACVAKLNDPSLTPSSTVSADFSQNTASADLTTTSDNSTVTDTGLSANATSTDTDSLSATATASVSASGSASASTASATASEPDGTPSATASESDSTDLPQPTGALPLVTKRIAQEDLPDVAQAWQDLCLVSGGDIFTEEPCVILAGVNGINALLANADPCDQQDNADAMIDFAKSDGVTNKDELIANAIAYRQHPRNALNIEGIIPSTPYCQKAPRNQELVGVVNDQLPGVNPGIFGGPTFGLVAFGDPSSCPLGTSPERRYMRM</sequence>
<dbReference type="AlphaFoldDB" id="A0AAW0GRW9"/>
<dbReference type="Proteomes" id="UP001385951">
    <property type="component" value="Unassembled WGS sequence"/>
</dbReference>
<accession>A0AAW0GRW9</accession>
<protein>
    <submittedName>
        <fullName evidence="3">Uncharacterized protein</fullName>
    </submittedName>
</protein>
<feature type="signal peptide" evidence="2">
    <location>
        <begin position="1"/>
        <end position="18"/>
    </location>
</feature>
<keyword evidence="2" id="KW-0732">Signal</keyword>
<feature type="region of interest" description="Disordered" evidence="1">
    <location>
        <begin position="161"/>
        <end position="236"/>
    </location>
</feature>
<dbReference type="EMBL" id="JASBNA010000003">
    <property type="protein sequence ID" value="KAK7693785.1"/>
    <property type="molecule type" value="Genomic_DNA"/>
</dbReference>
<feature type="compositionally biased region" description="Polar residues" evidence="1">
    <location>
        <begin position="219"/>
        <end position="232"/>
    </location>
</feature>
<name>A0AAW0GRW9_9APHY</name>
<organism evidence="3 4">
    <name type="scientific">Cerrena zonata</name>
    <dbReference type="NCBI Taxonomy" id="2478898"/>
    <lineage>
        <taxon>Eukaryota</taxon>
        <taxon>Fungi</taxon>
        <taxon>Dikarya</taxon>
        <taxon>Basidiomycota</taxon>
        <taxon>Agaricomycotina</taxon>
        <taxon>Agaricomycetes</taxon>
        <taxon>Polyporales</taxon>
        <taxon>Cerrenaceae</taxon>
        <taxon>Cerrena</taxon>
    </lineage>
</organism>
<reference evidence="3 4" key="1">
    <citation type="submission" date="2022-09" db="EMBL/GenBank/DDBJ databases">
        <authorList>
            <person name="Palmer J.M."/>
        </authorList>
    </citation>
    <scope>NUCLEOTIDE SEQUENCE [LARGE SCALE GENOMIC DNA]</scope>
    <source>
        <strain evidence="3 4">DSM 7382</strain>
    </source>
</reference>
<feature type="compositionally biased region" description="Polar residues" evidence="1">
    <location>
        <begin position="45"/>
        <end position="95"/>
    </location>
</feature>
<evidence type="ECO:0000313" key="3">
    <source>
        <dbReference type="EMBL" id="KAK7693785.1"/>
    </source>
</evidence>
<evidence type="ECO:0000313" key="4">
    <source>
        <dbReference type="Proteomes" id="UP001385951"/>
    </source>
</evidence>